<dbReference type="SUPFAM" id="SSF56601">
    <property type="entry name" value="beta-lactamase/transpeptidase-like"/>
    <property type="match status" value="1"/>
</dbReference>
<dbReference type="AlphaFoldDB" id="A0A2T3J9G6"/>
<dbReference type="InterPro" id="IPR001466">
    <property type="entry name" value="Beta-lactam-related"/>
</dbReference>
<dbReference type="EMBL" id="PYMJ01000030">
    <property type="protein sequence ID" value="PSU45441.1"/>
    <property type="molecule type" value="Genomic_DNA"/>
</dbReference>
<comment type="caution">
    <text evidence="2">The sequence shown here is derived from an EMBL/GenBank/DDBJ whole genome shotgun (WGS) entry which is preliminary data.</text>
</comment>
<accession>A0A2T3J9G6</accession>
<name>A0A2T3J9G6_9GAMM</name>
<dbReference type="OrthoDB" id="9814204at2"/>
<dbReference type="GO" id="GO:0016787">
    <property type="term" value="F:hydrolase activity"/>
    <property type="evidence" value="ECO:0007669"/>
    <property type="project" value="UniProtKB-KW"/>
</dbReference>
<dbReference type="RefSeq" id="WP_107244707.1">
    <property type="nucleotide sequence ID" value="NZ_PYMJ01000030.1"/>
</dbReference>
<dbReference type="Gene3D" id="3.40.710.10">
    <property type="entry name" value="DD-peptidase/beta-lactamase superfamily"/>
    <property type="match status" value="1"/>
</dbReference>
<dbReference type="PANTHER" id="PTHR43319:SF3">
    <property type="entry name" value="BETA-LACTAMASE-RELATED DOMAIN-CONTAINING PROTEIN"/>
    <property type="match status" value="1"/>
</dbReference>
<gene>
    <name evidence="2" type="ORF">C9J12_22285</name>
</gene>
<proteinExistence type="predicted"/>
<keyword evidence="3" id="KW-1185">Reference proteome</keyword>
<organism evidence="2 3">
    <name type="scientific">Photobacterium frigidiphilum</name>
    <dbReference type="NCBI Taxonomy" id="264736"/>
    <lineage>
        <taxon>Bacteria</taxon>
        <taxon>Pseudomonadati</taxon>
        <taxon>Pseudomonadota</taxon>
        <taxon>Gammaproteobacteria</taxon>
        <taxon>Vibrionales</taxon>
        <taxon>Vibrionaceae</taxon>
        <taxon>Photobacterium</taxon>
    </lineage>
</organism>
<keyword evidence="2" id="KW-0378">Hydrolase</keyword>
<reference evidence="2 3" key="1">
    <citation type="submission" date="2018-01" db="EMBL/GenBank/DDBJ databases">
        <title>Whole genome sequencing of Histamine producing bacteria.</title>
        <authorList>
            <person name="Butler K."/>
        </authorList>
    </citation>
    <scope>NUCLEOTIDE SEQUENCE [LARGE SCALE GENOMIC DNA]</scope>
    <source>
        <strain evidence="2 3">JCM 12947</strain>
    </source>
</reference>
<evidence type="ECO:0000313" key="3">
    <source>
        <dbReference type="Proteomes" id="UP000240987"/>
    </source>
</evidence>
<dbReference type="Proteomes" id="UP000240987">
    <property type="component" value="Unassembled WGS sequence"/>
</dbReference>
<feature type="domain" description="Beta-lactamase-related" evidence="1">
    <location>
        <begin position="66"/>
        <end position="407"/>
    </location>
</feature>
<evidence type="ECO:0000259" key="1">
    <source>
        <dbReference type="Pfam" id="PF00144"/>
    </source>
</evidence>
<sequence>MILDLGFRSMLSINRYLRIGDTIRMPRSIPAVTTINHDDEVDPATVGMTIDGVESIWRSVEEIYRTGTHPGISLCFRRRGKIILHRGIGHARGNGPRSPKRGNKVLMQPETPVCYFSASKAVTAFLIHLLNEDKLINLHDTISFYFPEFGLHGKKNINIHQVLSHRSGIPGLLKNIPIGSLSDNDEIWRLLCETEISSHHKENLAYHALTGGYILERIINKVTNMDIQQFLDERVRKPMNMKYFRYGIAPEQATSIAANYTTGFKPMFPVSSLIKRALGGSIKLVTEVSNTSLFNNAVIPAGNLMGTAEEMSRFFQMLLNDGVWEGKQICQPMTVRHLTQEYCSIQFDRTLMFPMRYSAGLMIGGEPFGLWGRHSSSAFGHIGLINKFCWADPARDISVSLLTTGMPIIANNIPPLINLMININQHCSTRTC</sequence>
<dbReference type="PANTHER" id="PTHR43319">
    <property type="entry name" value="BETA-LACTAMASE-RELATED"/>
    <property type="match status" value="1"/>
</dbReference>
<dbReference type="Pfam" id="PF00144">
    <property type="entry name" value="Beta-lactamase"/>
    <property type="match status" value="1"/>
</dbReference>
<dbReference type="InterPro" id="IPR012338">
    <property type="entry name" value="Beta-lactam/transpept-like"/>
</dbReference>
<dbReference type="InterPro" id="IPR052907">
    <property type="entry name" value="Beta-lactamase/esterase"/>
</dbReference>
<protein>
    <submittedName>
        <fullName evidence="2">Serine hydrolase</fullName>
    </submittedName>
</protein>
<evidence type="ECO:0000313" key="2">
    <source>
        <dbReference type="EMBL" id="PSU45441.1"/>
    </source>
</evidence>